<dbReference type="InterPro" id="IPR011055">
    <property type="entry name" value="Dup_hybrid_motif"/>
</dbReference>
<dbReference type="STRING" id="663278.Ethha_1090"/>
<accession>E6U4L5</accession>
<dbReference type="HOGENOM" id="CLU_055972_0_0_9"/>
<dbReference type="Pfam" id="PF01551">
    <property type="entry name" value="Peptidase_M23"/>
    <property type="match status" value="1"/>
</dbReference>
<dbReference type="SUPFAM" id="SSF51261">
    <property type="entry name" value="Duplicated hybrid motif"/>
    <property type="match status" value="1"/>
</dbReference>
<dbReference type="CDD" id="cd12797">
    <property type="entry name" value="M23_peptidase"/>
    <property type="match status" value="1"/>
</dbReference>
<dbReference type="PANTHER" id="PTHR21666">
    <property type="entry name" value="PEPTIDASE-RELATED"/>
    <property type="match status" value="1"/>
</dbReference>
<dbReference type="EMBL" id="CP002400">
    <property type="protein sequence ID" value="ADU26643.1"/>
    <property type="molecule type" value="Genomic_DNA"/>
</dbReference>
<feature type="domain" description="M23ase beta-sheet core" evidence="1">
    <location>
        <begin position="170"/>
        <end position="270"/>
    </location>
</feature>
<dbReference type="Proteomes" id="UP000001551">
    <property type="component" value="Chromosome"/>
</dbReference>
<dbReference type="InterPro" id="IPR016047">
    <property type="entry name" value="M23ase_b-sheet_dom"/>
</dbReference>
<dbReference type="AlphaFoldDB" id="E6U4L5"/>
<dbReference type="InterPro" id="IPR050570">
    <property type="entry name" value="Cell_wall_metabolism_enzyme"/>
</dbReference>
<name>E6U4L5_ETHHY</name>
<protein>
    <submittedName>
        <fullName evidence="2">Peptidase M23</fullName>
    </submittedName>
</protein>
<dbReference type="Gene3D" id="2.70.70.10">
    <property type="entry name" value="Glucose Permease (Domain IIA)"/>
    <property type="match status" value="1"/>
</dbReference>
<dbReference type="PANTHER" id="PTHR21666:SF270">
    <property type="entry name" value="MUREIN HYDROLASE ACTIVATOR ENVC"/>
    <property type="match status" value="1"/>
</dbReference>
<evidence type="ECO:0000313" key="3">
    <source>
        <dbReference type="Proteomes" id="UP000001551"/>
    </source>
</evidence>
<dbReference type="eggNOG" id="COG0739">
    <property type="taxonomic scope" value="Bacteria"/>
</dbReference>
<evidence type="ECO:0000259" key="1">
    <source>
        <dbReference type="Pfam" id="PF01551"/>
    </source>
</evidence>
<evidence type="ECO:0000313" key="2">
    <source>
        <dbReference type="EMBL" id="ADU26643.1"/>
    </source>
</evidence>
<dbReference type="GO" id="GO:0004222">
    <property type="term" value="F:metalloendopeptidase activity"/>
    <property type="evidence" value="ECO:0007669"/>
    <property type="project" value="TreeGrafter"/>
</dbReference>
<proteinExistence type="predicted"/>
<dbReference type="KEGG" id="eha:Ethha_1090"/>
<reference evidence="2 3" key="1">
    <citation type="submission" date="2010-12" db="EMBL/GenBank/DDBJ databases">
        <title>Complete sequence of Ethanoligenens harbinense YUAN-3.</title>
        <authorList>
            <person name="Lucas S."/>
            <person name="Copeland A."/>
            <person name="Lapidus A."/>
            <person name="Cheng J.-F."/>
            <person name="Bruce D."/>
            <person name="Goodwin L."/>
            <person name="Pitluck S."/>
            <person name="Chertkov O."/>
            <person name="Misra M."/>
            <person name="Detter J.C."/>
            <person name="Han C."/>
            <person name="Tapia R."/>
            <person name="Land M."/>
            <person name="Hauser L."/>
            <person name="Jeffries C."/>
            <person name="Kyrpides N."/>
            <person name="Ivanova N."/>
            <person name="Mikhailova N."/>
            <person name="Wang A."/>
            <person name="Mouttaki H."/>
            <person name="He Z."/>
            <person name="Zhou J."/>
            <person name="Hemme C.L."/>
            <person name="Woyke T."/>
        </authorList>
    </citation>
    <scope>NUCLEOTIDE SEQUENCE [LARGE SCALE GENOMIC DNA]</scope>
    <source>
        <strain evidence="3">DSM 18485 / JCM 12961 / CGMCC 1.5033 / YUAN-3</strain>
    </source>
</reference>
<keyword evidence="3" id="KW-1185">Reference proteome</keyword>
<gene>
    <name evidence="2" type="ordered locus">Ethha_1090</name>
</gene>
<sequence>MAIIVLAALVLLFSVSAGQKVITASAESSSTIKWAEFNVPLAAMQRALKLDIQTHATATPLHFVDALAFLATKYGGNWNRYRSADLDALLARLKNGETMQSITAGMKNYSYFDQVYAAVLGNAVGNYATGAGGNYTVQYGLKLFSPIAAGYGYGHYDDFGTSRSFGFSRRHLGNDLMGTVGTPICAVESGYVEELGWNKYGGWRIGIRSFDKKRYYYYAHLRQGHPYRTGLAVGEAVQAGEVIGYLGMTGYSAKEDVNGMNKPHLHFGMQLIFNDSQRESNNEIWIDVYNIVNFLAQNRSHVVKNGSDYDRATDFLDLRYLLYYE</sequence>
<organism evidence="2 3">
    <name type="scientific">Ethanoligenens harbinense (strain DSM 18485 / JCM 12961 / CGMCC 1.5033 / YUAN-3)</name>
    <dbReference type="NCBI Taxonomy" id="663278"/>
    <lineage>
        <taxon>Bacteria</taxon>
        <taxon>Bacillati</taxon>
        <taxon>Bacillota</taxon>
        <taxon>Clostridia</taxon>
        <taxon>Eubacteriales</taxon>
        <taxon>Oscillospiraceae</taxon>
        <taxon>Ethanoligenens</taxon>
    </lineage>
</organism>